<dbReference type="AlphaFoldDB" id="H5SCF4"/>
<organism evidence="2">
    <name type="scientific">uncultured Acidobacteriota bacterium</name>
    <dbReference type="NCBI Taxonomy" id="171953"/>
    <lineage>
        <taxon>Bacteria</taxon>
        <taxon>Pseudomonadati</taxon>
        <taxon>Acidobacteriota</taxon>
        <taxon>environmental samples</taxon>
    </lineage>
</organism>
<proteinExistence type="predicted"/>
<dbReference type="InterPro" id="IPR055170">
    <property type="entry name" value="GFO_IDH_MocA-like_dom"/>
</dbReference>
<dbReference type="SUPFAM" id="SSF55347">
    <property type="entry name" value="Glyceraldehyde-3-phosphate dehydrogenase-like, C-terminal domain"/>
    <property type="match status" value="1"/>
</dbReference>
<dbReference type="EMBL" id="AP011669">
    <property type="protein sequence ID" value="BAL53840.1"/>
    <property type="molecule type" value="Genomic_DNA"/>
</dbReference>
<gene>
    <name evidence="2" type="ORF">HGMM_F10C03C08</name>
</gene>
<reference evidence="2" key="2">
    <citation type="journal article" date="2012" name="PLoS ONE">
        <title>A Deeply Branching Thermophilic Bacterium with an Ancient Acetyl-CoA Pathway Dominates a Subsurface Ecosystem.</title>
        <authorList>
            <person name="Takami H."/>
            <person name="Noguchi H."/>
            <person name="Takaki Y."/>
            <person name="Uchiyama I."/>
            <person name="Toyoda A."/>
            <person name="Nishi S."/>
            <person name="Chee G.-J."/>
            <person name="Arai W."/>
            <person name="Nunoura T."/>
            <person name="Itoh T."/>
            <person name="Hattori M."/>
            <person name="Takai K."/>
        </authorList>
    </citation>
    <scope>NUCLEOTIDE SEQUENCE</scope>
</reference>
<evidence type="ECO:0000259" key="1">
    <source>
        <dbReference type="Pfam" id="PF22725"/>
    </source>
</evidence>
<feature type="domain" description="GFO/IDH/MocA-like oxidoreductase" evidence="1">
    <location>
        <begin position="44"/>
        <end position="164"/>
    </location>
</feature>
<dbReference type="Gene3D" id="3.30.360.10">
    <property type="entry name" value="Dihydrodipicolinate Reductase, domain 2"/>
    <property type="match status" value="1"/>
</dbReference>
<reference evidence="2" key="1">
    <citation type="journal article" date="2005" name="Environ. Microbiol.">
        <title>Genetic and functional properties of uncultivated thermophilic crenarchaeotes from a subsurface gold mine as revealed by analysis of genome fragments.</title>
        <authorList>
            <person name="Nunoura T."/>
            <person name="Hirayama H."/>
            <person name="Takami H."/>
            <person name="Oida H."/>
            <person name="Nishi S."/>
            <person name="Shimamura S."/>
            <person name="Suzuki Y."/>
            <person name="Inagaki F."/>
            <person name="Takai K."/>
            <person name="Nealson K.H."/>
            <person name="Horikoshi K."/>
        </authorList>
    </citation>
    <scope>NUCLEOTIDE SEQUENCE</scope>
</reference>
<dbReference type="InterPro" id="IPR051450">
    <property type="entry name" value="Gfo/Idh/MocA_Oxidoreductases"/>
</dbReference>
<accession>H5SCF4</accession>
<dbReference type="PANTHER" id="PTHR43377:SF1">
    <property type="entry name" value="BILIVERDIN REDUCTASE A"/>
    <property type="match status" value="1"/>
</dbReference>
<protein>
    <submittedName>
        <fullName evidence="2">Oxidoreductase</fullName>
    </submittedName>
</protein>
<dbReference type="Pfam" id="PF22725">
    <property type="entry name" value="GFO_IDH_MocA_C3"/>
    <property type="match status" value="1"/>
</dbReference>
<dbReference type="Gene3D" id="3.40.50.720">
    <property type="entry name" value="NAD(P)-binding Rossmann-like Domain"/>
    <property type="match status" value="1"/>
</dbReference>
<sequence>MHLFIEKPISHSLQGVDELIALVRQKYLVATVGYMLRFHPGIERIGEWIQSGKIGRVCAARIKAGQHFPSVRPDYRQIYFAKKMEGGGILLDGSHEIDLALSLFGWPVEITGFYDTLSEMEIETEDIAVLLMRFENRAIVEVHLNAFQRDYSRNIEIIGSEGTIIWDYGGRVGLYRPGSGWHWEEFVFDRDDLYRRQARHFVDAIRRKVTVRVSLEEARDVLRVCLVAREAADMKGIMKVGEIGENVHSSMSETRAPKRQGHDKGG</sequence>
<evidence type="ECO:0000313" key="2">
    <source>
        <dbReference type="EMBL" id="BAL53840.1"/>
    </source>
</evidence>
<dbReference type="PANTHER" id="PTHR43377">
    <property type="entry name" value="BILIVERDIN REDUCTASE A"/>
    <property type="match status" value="1"/>
</dbReference>
<name>H5SCF4_9BACT</name>